<dbReference type="eggNOG" id="arCOG00724">
    <property type="taxonomic scope" value="Archaea"/>
</dbReference>
<comment type="similarity">
    <text evidence="1">Belongs to the UPF0175 family.</text>
</comment>
<sequence length="201" mass="21757">MARGAEGSLEEANLNYIVALLYLAGGCLSRLKIQKGLFIASTVVPYLSNVLVFREGGLGPWSPQVAAVLSRLRALGLVQLGRRSVCLRDASSAEVALGKLPVSDREGIGDVAELLSVASDDEVLLYVYVLHGGDRWPGMERRVSTRRTELAISLLAKGAVSLSLAARLAGMSLDDFVKELRRRGVKPFRAHPEDIEFAKKL</sequence>
<evidence type="ECO:0000313" key="2">
    <source>
        <dbReference type="EMBL" id="AET32276.1"/>
    </source>
</evidence>
<accession>G7VAN7</accession>
<dbReference type="OrthoDB" id="385651at2157"/>
<dbReference type="InterPro" id="IPR005368">
    <property type="entry name" value="UPF0175"/>
</dbReference>
<dbReference type="InterPro" id="IPR052264">
    <property type="entry name" value="UPF0175_domain"/>
</dbReference>
<proteinExistence type="inferred from homology"/>
<dbReference type="BioCyc" id="PSP1104324:GJSN-815-MONOMER"/>
<dbReference type="RefSeq" id="WP_014288104.1">
    <property type="nucleotide sequence ID" value="NC_016645.1"/>
</dbReference>
<protein>
    <submittedName>
        <fullName evidence="2">Uncharacterized protein</fullName>
    </submittedName>
</protein>
<dbReference type="EMBL" id="CP003098">
    <property type="protein sequence ID" value="AET32276.1"/>
    <property type="molecule type" value="Genomic_DNA"/>
</dbReference>
<dbReference type="Proteomes" id="UP000005867">
    <property type="component" value="Chromosome"/>
</dbReference>
<dbReference type="GeneID" id="11595094"/>
<dbReference type="PANTHER" id="PTHR37525">
    <property type="entry name" value="UPF0175 PROTEIN SSL1255"/>
    <property type="match status" value="1"/>
</dbReference>
<keyword evidence="3" id="KW-1185">Reference proteome</keyword>
<name>G7VAN7_9CREN</name>
<reference evidence="2 3" key="1">
    <citation type="journal article" date="2012" name="J. Bacteriol.">
        <title>Complete genome sequence of strain 1860, a crenarchaeon of the genus pyrobaculum able to grow with various electron acceptors.</title>
        <authorList>
            <person name="Mardanov A.V."/>
            <person name="Gumerov V.M."/>
            <person name="Slobodkina G.B."/>
            <person name="Beletsky A.V."/>
            <person name="Bonch-Osmolovskaya E.A."/>
            <person name="Ravin N.V."/>
            <person name="Skryabin K.G."/>
        </authorList>
    </citation>
    <scope>NUCLEOTIDE SEQUENCE [LARGE SCALE GENOMIC DNA]</scope>
    <source>
        <strain evidence="2 3">1860</strain>
    </source>
</reference>
<dbReference type="Pfam" id="PF03683">
    <property type="entry name" value="UPF0175"/>
    <property type="match status" value="1"/>
</dbReference>
<dbReference type="PANTHER" id="PTHR37525:SF1">
    <property type="entry name" value="UPF0175 PROTEIN SSL1255"/>
    <property type="match status" value="1"/>
</dbReference>
<dbReference type="AlphaFoldDB" id="G7VAN7"/>
<gene>
    <name evidence="2" type="ORF">P186_0833</name>
</gene>
<organism evidence="2 3">
    <name type="scientific">Pyrobaculum ferrireducens</name>
    <dbReference type="NCBI Taxonomy" id="1104324"/>
    <lineage>
        <taxon>Archaea</taxon>
        <taxon>Thermoproteota</taxon>
        <taxon>Thermoprotei</taxon>
        <taxon>Thermoproteales</taxon>
        <taxon>Thermoproteaceae</taxon>
        <taxon>Pyrobaculum</taxon>
    </lineage>
</organism>
<evidence type="ECO:0000313" key="3">
    <source>
        <dbReference type="Proteomes" id="UP000005867"/>
    </source>
</evidence>
<dbReference type="HOGENOM" id="CLU_1357959_0_0_2"/>
<dbReference type="PROSITE" id="PS51257">
    <property type="entry name" value="PROKAR_LIPOPROTEIN"/>
    <property type="match status" value="1"/>
</dbReference>
<evidence type="ECO:0000256" key="1">
    <source>
        <dbReference type="ARBA" id="ARBA00005651"/>
    </source>
</evidence>
<dbReference type="KEGG" id="pyr:P186_0833"/>